<dbReference type="GO" id="GO:0035368">
    <property type="term" value="F:selenocysteine insertion sequence binding"/>
    <property type="evidence" value="ECO:0007669"/>
    <property type="project" value="InterPro"/>
</dbReference>
<organism evidence="2 3">
    <name type="scientific">Trypanosoma rangeli</name>
    <dbReference type="NCBI Taxonomy" id="5698"/>
    <lineage>
        <taxon>Eukaryota</taxon>
        <taxon>Discoba</taxon>
        <taxon>Euglenozoa</taxon>
        <taxon>Kinetoplastea</taxon>
        <taxon>Metakinetoplastina</taxon>
        <taxon>Trypanosomatida</taxon>
        <taxon>Trypanosomatidae</taxon>
        <taxon>Trypanosoma</taxon>
        <taxon>Herpetosoma</taxon>
    </lineage>
</organism>
<dbReference type="EMBL" id="MKGL01000023">
    <property type="protein sequence ID" value="RNF11023.1"/>
    <property type="molecule type" value="Genomic_DNA"/>
</dbReference>
<dbReference type="PANTHER" id="PTHR13284">
    <property type="entry name" value="GH01354P"/>
    <property type="match status" value="1"/>
</dbReference>
<feature type="region of interest" description="Disordered" evidence="1">
    <location>
        <begin position="1"/>
        <end position="27"/>
    </location>
</feature>
<name>A0A3R7LBH7_TRYRA</name>
<dbReference type="RefSeq" id="XP_029241917.1">
    <property type="nucleotide sequence ID" value="XM_029378203.1"/>
</dbReference>
<gene>
    <name evidence="2" type="ORF">TraAM80_01150</name>
</gene>
<reference evidence="2 3" key="1">
    <citation type="journal article" date="2018" name="BMC Genomics">
        <title>Genomic comparison of Trypanosoma conorhini and Trypanosoma rangeli to Trypanosoma cruzi strains of high and low virulence.</title>
        <authorList>
            <person name="Bradwell K.R."/>
            <person name="Koparde V.N."/>
            <person name="Matveyev A.V."/>
            <person name="Serrano M.G."/>
            <person name="Alves J.M."/>
            <person name="Parikh H."/>
            <person name="Huang B."/>
            <person name="Lee V."/>
            <person name="Espinosa-Alvarez O."/>
            <person name="Ortiz P.A."/>
            <person name="Costa-Martins A.G."/>
            <person name="Teixeira M.M."/>
            <person name="Buck G.A."/>
        </authorList>
    </citation>
    <scope>NUCLEOTIDE SEQUENCE [LARGE SCALE GENOMIC DNA]</scope>
    <source>
        <strain evidence="2 3">AM80</strain>
    </source>
</reference>
<sequence length="565" mass="62827">MPNTCSKEAQEHATVEPTPRRGDRRRRHGMMERTAVYMSDFLPSQSSPLAGLQQPHTHLGQKREERALNVAGSRRTEDPHWETKRRGVLLFPRAATAAPSGARPRKHMEVSQAWALRRKGKRRDPDTPFNHRAQFSKLRRAINAERKAVFESMLSCSDGAQPLEPLVSLNSKKTEPEDCGGNVPEASVETPAHASPQQTQLRRMQGLVADMGVIYSQLHRAMRGRNYTEAGRHMRHIRQLKKRLNTAALKWRLNVVALPDAETAASTICPPRHEVESSESVAECCAASNDLQLAGDADGTAELIGEPNYMNFYPSLAQVGVGCHALATWIDRRSHRYPRRVAKEELSRFVDAGPENEQEQASLTGPAVPPTVKFVGLYCTNVITDALDDLVFTILQQQYHLQRRMKKEKPLQFKARRFYTIGLRETLKGLRAAATRIPVVFLASDIEVNAALEMNGPCEAVRGAGAAAHQLPGGKRRTVQEMGVGGTLEEIRSHCVSRDIPLITCMNRRRLAYALFAKGCTISAVLLHSAEGVHEEVRALRHYAQHLFTAFATVAAAHENTPDVL</sequence>
<dbReference type="GeneID" id="40325083"/>
<dbReference type="Proteomes" id="UP000283634">
    <property type="component" value="Unassembled WGS sequence"/>
</dbReference>
<dbReference type="GO" id="GO:1990904">
    <property type="term" value="C:ribonucleoprotein complex"/>
    <property type="evidence" value="ECO:0007669"/>
    <property type="project" value="TreeGrafter"/>
</dbReference>
<dbReference type="GO" id="GO:0005739">
    <property type="term" value="C:mitochondrion"/>
    <property type="evidence" value="ECO:0007669"/>
    <property type="project" value="TreeGrafter"/>
</dbReference>
<dbReference type="OMA" id="TPFNHRA"/>
<protein>
    <recommendedName>
        <fullName evidence="4">Ribosomal protein L7Ae/L30e/S12e/Gadd45 domain-containing protein</fullName>
    </recommendedName>
</protein>
<dbReference type="GO" id="GO:0043021">
    <property type="term" value="F:ribonucleoprotein complex binding"/>
    <property type="evidence" value="ECO:0007669"/>
    <property type="project" value="TreeGrafter"/>
</dbReference>
<proteinExistence type="predicted"/>
<evidence type="ECO:0008006" key="4">
    <source>
        <dbReference type="Google" id="ProtNLM"/>
    </source>
</evidence>
<feature type="region of interest" description="Disordered" evidence="1">
    <location>
        <begin position="43"/>
        <end position="82"/>
    </location>
</feature>
<accession>A0A3R7LBH7</accession>
<dbReference type="OrthoDB" id="263617at2759"/>
<comment type="caution">
    <text evidence="2">The sequence shown here is derived from an EMBL/GenBank/DDBJ whole genome shotgun (WGS) entry which is preliminary data.</text>
</comment>
<dbReference type="InterPro" id="IPR040051">
    <property type="entry name" value="SECISBP2"/>
</dbReference>
<dbReference type="AlphaFoldDB" id="A0A3R7LBH7"/>
<evidence type="ECO:0000256" key="1">
    <source>
        <dbReference type="SAM" id="MobiDB-lite"/>
    </source>
</evidence>
<evidence type="ECO:0000313" key="2">
    <source>
        <dbReference type="EMBL" id="RNF11023.1"/>
    </source>
</evidence>
<feature type="compositionally biased region" description="Basic and acidic residues" evidence="1">
    <location>
        <begin position="8"/>
        <end position="21"/>
    </location>
</feature>
<evidence type="ECO:0000313" key="3">
    <source>
        <dbReference type="Proteomes" id="UP000283634"/>
    </source>
</evidence>
<dbReference type="GO" id="GO:0003730">
    <property type="term" value="F:mRNA 3'-UTR binding"/>
    <property type="evidence" value="ECO:0007669"/>
    <property type="project" value="TreeGrafter"/>
</dbReference>
<feature type="region of interest" description="Disordered" evidence="1">
    <location>
        <begin position="173"/>
        <end position="198"/>
    </location>
</feature>
<keyword evidence="3" id="KW-1185">Reference proteome</keyword>
<dbReference type="PANTHER" id="PTHR13284:SF4">
    <property type="entry name" value="C2H2-TYPE DOMAIN-CONTAINING PROTEIN"/>
    <property type="match status" value="1"/>
</dbReference>